<dbReference type="Pfam" id="PF13911">
    <property type="entry name" value="AhpC-TSA_2"/>
    <property type="match status" value="1"/>
</dbReference>
<evidence type="ECO:0000313" key="12">
    <source>
        <dbReference type="WBParaSite" id="BXY_0367400.1"/>
    </source>
</evidence>
<keyword evidence="2" id="KW-0963">Cytoplasm</keyword>
<evidence type="ECO:0000256" key="1">
    <source>
        <dbReference type="ARBA" id="ARBA00004496"/>
    </source>
</evidence>
<keyword evidence="3" id="KW-0676">Redox-active center</keyword>
<dbReference type="EMBL" id="CAJFDI010000005">
    <property type="protein sequence ID" value="CAD5231675.1"/>
    <property type="molecule type" value="Genomic_DNA"/>
</dbReference>
<dbReference type="Gene3D" id="3.40.30.10">
    <property type="entry name" value="Glutaredoxin"/>
    <property type="match status" value="1"/>
</dbReference>
<dbReference type="InterPro" id="IPR036249">
    <property type="entry name" value="Thioredoxin-like_sf"/>
</dbReference>
<dbReference type="OrthoDB" id="40334at2759"/>
<dbReference type="PANTHER" id="PTHR28630:SF31">
    <property type="entry name" value="PEROXIREDOXIN-LIKE 2A"/>
    <property type="match status" value="1"/>
</dbReference>
<gene>
    <name evidence="8" type="ORF">BXYJ_LOCUS11771</name>
</gene>
<evidence type="ECO:0000256" key="3">
    <source>
        <dbReference type="ARBA" id="ARBA00023284"/>
    </source>
</evidence>
<evidence type="ECO:0000256" key="6">
    <source>
        <dbReference type="ARBA" id="ARBA00032058"/>
    </source>
</evidence>
<dbReference type="GO" id="GO:0005737">
    <property type="term" value="C:cytoplasm"/>
    <property type="evidence" value="ECO:0007669"/>
    <property type="project" value="UniProtKB-SubCell"/>
</dbReference>
<dbReference type="WBParaSite" id="BXY_0367400.1">
    <property type="protein sequence ID" value="BXY_0367400.1"/>
    <property type="gene ID" value="BXY_0367400"/>
</dbReference>
<reference evidence="9" key="2">
    <citation type="submission" date="2020-08" db="EMBL/GenBank/DDBJ databases">
        <authorList>
            <person name="Kikuchi T."/>
        </authorList>
    </citation>
    <scope>NUCLEOTIDE SEQUENCE</scope>
    <source>
        <strain evidence="8">Ka4C1</strain>
    </source>
</reference>
<dbReference type="SUPFAM" id="SSF52833">
    <property type="entry name" value="Thioredoxin-like"/>
    <property type="match status" value="1"/>
</dbReference>
<dbReference type="InterPro" id="IPR032801">
    <property type="entry name" value="PXL2A/B/C"/>
</dbReference>
<dbReference type="GO" id="GO:0016209">
    <property type="term" value="F:antioxidant activity"/>
    <property type="evidence" value="ECO:0007669"/>
    <property type="project" value="TreeGrafter"/>
</dbReference>
<evidence type="ECO:0000256" key="2">
    <source>
        <dbReference type="ARBA" id="ARBA00022490"/>
    </source>
</evidence>
<evidence type="ECO:0000313" key="8">
    <source>
        <dbReference type="EMBL" id="CAD5231675.1"/>
    </source>
</evidence>
<sequence>MMLGFIGTGAVAAAFGAVFYANLPTKYTLGHVVPTVKYLAEGNLRLVQKGTDILTAEPIKASELFEKGPTLLAVIRRPGCKLCRNEAQQLSNLKDKLDKKGVQLIGVVHEVKGVEEFQPYLKGPVYFDQDKHFYGPNQRWLPIWMGFLRVGTYVNVYKTRHVKGNLEGEGRLLGGVYLIKDGEMVFAHLEKEWGDAADPKEIEKAIDRL</sequence>
<keyword evidence="11" id="KW-1185">Reference proteome</keyword>
<comment type="subcellular location">
    <subcellularLocation>
        <location evidence="1">Cytoplasm</location>
    </subcellularLocation>
</comment>
<dbReference type="AlphaFoldDB" id="A0A1I7RSH0"/>
<proteinExistence type="inferred from homology"/>
<name>A0A1I7RSH0_BURXY</name>
<evidence type="ECO:0000256" key="5">
    <source>
        <dbReference type="ARBA" id="ARBA00023849"/>
    </source>
</evidence>
<evidence type="ECO:0000313" key="10">
    <source>
        <dbReference type="Proteomes" id="UP000095284"/>
    </source>
</evidence>
<accession>A0A1I7RSH0</accession>
<evidence type="ECO:0000313" key="9">
    <source>
        <dbReference type="EMBL" id="CAG9122955.1"/>
    </source>
</evidence>
<dbReference type="eggNOG" id="KOG4498">
    <property type="taxonomic scope" value="Eukaryota"/>
</dbReference>
<comment type="similarity">
    <text evidence="4">Belongs to the peroxiredoxin-like PRXL2 family. PRXL2A subfamily.</text>
</comment>
<reference evidence="12" key="1">
    <citation type="submission" date="2016-11" db="UniProtKB">
        <authorList>
            <consortium name="WormBaseParasite"/>
        </authorList>
    </citation>
    <scope>IDENTIFICATION</scope>
</reference>
<dbReference type="EMBL" id="CAJFCV020000005">
    <property type="protein sequence ID" value="CAG9122955.1"/>
    <property type="molecule type" value="Genomic_DNA"/>
</dbReference>
<organism evidence="10 12">
    <name type="scientific">Bursaphelenchus xylophilus</name>
    <name type="common">Pinewood nematode worm</name>
    <name type="synonym">Aphelenchoides xylophilus</name>
    <dbReference type="NCBI Taxonomy" id="6326"/>
    <lineage>
        <taxon>Eukaryota</taxon>
        <taxon>Metazoa</taxon>
        <taxon>Ecdysozoa</taxon>
        <taxon>Nematoda</taxon>
        <taxon>Chromadorea</taxon>
        <taxon>Rhabditida</taxon>
        <taxon>Tylenchina</taxon>
        <taxon>Tylenchomorpha</taxon>
        <taxon>Aphelenchoidea</taxon>
        <taxon>Aphelenchoididae</taxon>
        <taxon>Bursaphelenchus</taxon>
    </lineage>
</organism>
<dbReference type="Proteomes" id="UP000582659">
    <property type="component" value="Unassembled WGS sequence"/>
</dbReference>
<dbReference type="PANTHER" id="PTHR28630">
    <property type="match status" value="1"/>
</dbReference>
<evidence type="ECO:0000256" key="4">
    <source>
        <dbReference type="ARBA" id="ARBA00023787"/>
    </source>
</evidence>
<dbReference type="CDD" id="cd02970">
    <property type="entry name" value="PRX_like2"/>
    <property type="match status" value="1"/>
</dbReference>
<dbReference type="Proteomes" id="UP000659654">
    <property type="component" value="Unassembled WGS sequence"/>
</dbReference>
<dbReference type="Proteomes" id="UP000095284">
    <property type="component" value="Unplaced"/>
</dbReference>
<protein>
    <recommendedName>
        <fullName evidence="5">Peroxiredoxin-like 2A</fullName>
    </recommendedName>
    <alternativeName>
        <fullName evidence="7">Peroxiredoxin-like 2 activated in M-CSF stimulated monocytes</fullName>
    </alternativeName>
    <alternativeName>
        <fullName evidence="6">Redox-regulatory protein FAM213A</fullName>
    </alternativeName>
</protein>
<evidence type="ECO:0000313" key="11">
    <source>
        <dbReference type="Proteomes" id="UP000659654"/>
    </source>
</evidence>
<evidence type="ECO:0000256" key="7">
    <source>
        <dbReference type="ARBA" id="ARBA00032129"/>
    </source>
</evidence>